<dbReference type="AlphaFoldDB" id="A0AAN1LBV1"/>
<dbReference type="EMBL" id="CP010767">
    <property type="protein sequence ID" value="ATG44819.1"/>
    <property type="molecule type" value="Genomic_DNA"/>
</dbReference>
<feature type="domain" description="HTH lysR-type" evidence="5">
    <location>
        <begin position="2"/>
        <end position="59"/>
    </location>
</feature>
<comment type="similarity">
    <text evidence="1">Belongs to the LysR transcriptional regulatory family.</text>
</comment>
<evidence type="ECO:0000256" key="4">
    <source>
        <dbReference type="ARBA" id="ARBA00023163"/>
    </source>
</evidence>
<dbReference type="Gene3D" id="1.10.10.10">
    <property type="entry name" value="Winged helix-like DNA-binding domain superfamily/Winged helix DNA-binding domain"/>
    <property type="match status" value="1"/>
</dbReference>
<evidence type="ECO:0000256" key="1">
    <source>
        <dbReference type="ARBA" id="ARBA00009437"/>
    </source>
</evidence>
<evidence type="ECO:0000313" key="7">
    <source>
        <dbReference type="Proteomes" id="UP000218606"/>
    </source>
</evidence>
<dbReference type="SUPFAM" id="SSF53850">
    <property type="entry name" value="Periplasmic binding protein-like II"/>
    <property type="match status" value="1"/>
</dbReference>
<keyword evidence="3" id="KW-0238">DNA-binding</keyword>
<sequence>MLNATWLNTFTTLCETGHFTRSADVLGMTQPGVSQHLRKLETQVGKPLIVQDGKSLTPTPAAEALFKVGLARRQQERKLRELMQRDDPGVGEVRIGCSGSFAMWLYPHLLERLRTAPDLALHLTAAPRGDVTRGLVHGELDLGILATRPQQPQLEARMIMREELCLVVPKSLQTQEVGLADLNTLGFVAHPDGYEYADELLGRNFAKEYQGSDHLRIRTSVNQIGQILTPVAEGIGFAILPRSGVDAFARRGDVSILDLPIKHHHDLWLTFKRSRSKFARIASMISLIEKEVSALNQMPK</sequence>
<dbReference type="PANTHER" id="PTHR30126">
    <property type="entry name" value="HTH-TYPE TRANSCRIPTIONAL REGULATOR"/>
    <property type="match status" value="1"/>
</dbReference>
<gene>
    <name evidence="6" type="ORF">PhaeoP13_02918</name>
</gene>
<keyword evidence="4" id="KW-0804">Transcription</keyword>
<dbReference type="PANTHER" id="PTHR30126:SF99">
    <property type="entry name" value="TRANSCRIPTIONAL REGULATOR LYSR FAMILY"/>
    <property type="match status" value="1"/>
</dbReference>
<dbReference type="Pfam" id="PF00126">
    <property type="entry name" value="HTH_1"/>
    <property type="match status" value="1"/>
</dbReference>
<protein>
    <submittedName>
        <fullName evidence="6">Transcriptional regulator</fullName>
    </submittedName>
</protein>
<evidence type="ECO:0000259" key="5">
    <source>
        <dbReference type="PROSITE" id="PS50931"/>
    </source>
</evidence>
<dbReference type="InterPro" id="IPR036388">
    <property type="entry name" value="WH-like_DNA-bd_sf"/>
</dbReference>
<reference evidence="6 7" key="1">
    <citation type="journal article" date="2017" name="Front. Microbiol.">
        <title>Phaeobacter piscinae sp. nov., a species of the Roseobacter group and potential aquaculture probiont.</title>
        <authorList>
            <person name="Sonnenschein E.C."/>
            <person name="Phippen C.B.W."/>
            <person name="Nielsen K.F."/>
            <person name="Mateiu R.V."/>
            <person name="Melchiorsen J."/>
            <person name="Gram L."/>
            <person name="Overmann J."/>
            <person name="Freese H.M."/>
        </authorList>
    </citation>
    <scope>NUCLEOTIDE SEQUENCE [LARGE SCALE GENOMIC DNA]</scope>
    <source>
        <strain evidence="6 7">P13</strain>
    </source>
</reference>
<evidence type="ECO:0000256" key="3">
    <source>
        <dbReference type="ARBA" id="ARBA00023125"/>
    </source>
</evidence>
<dbReference type="PRINTS" id="PR00039">
    <property type="entry name" value="HTHLYSR"/>
</dbReference>
<dbReference type="GO" id="GO:0003700">
    <property type="term" value="F:DNA-binding transcription factor activity"/>
    <property type="evidence" value="ECO:0007669"/>
    <property type="project" value="InterPro"/>
</dbReference>
<dbReference type="InterPro" id="IPR036390">
    <property type="entry name" value="WH_DNA-bd_sf"/>
</dbReference>
<dbReference type="SUPFAM" id="SSF46785">
    <property type="entry name" value="Winged helix' DNA-binding domain"/>
    <property type="match status" value="1"/>
</dbReference>
<dbReference type="Pfam" id="PF03466">
    <property type="entry name" value="LysR_substrate"/>
    <property type="match status" value="1"/>
</dbReference>
<dbReference type="InterPro" id="IPR005119">
    <property type="entry name" value="LysR_subst-bd"/>
</dbReference>
<dbReference type="Gene3D" id="3.40.190.10">
    <property type="entry name" value="Periplasmic binding protein-like II"/>
    <property type="match status" value="2"/>
</dbReference>
<name>A0AAN1LBV1_9RHOB</name>
<organism evidence="6 7">
    <name type="scientific">Phaeobacter piscinae</name>
    <dbReference type="NCBI Taxonomy" id="1580596"/>
    <lineage>
        <taxon>Bacteria</taxon>
        <taxon>Pseudomonadati</taxon>
        <taxon>Pseudomonadota</taxon>
        <taxon>Alphaproteobacteria</taxon>
        <taxon>Rhodobacterales</taxon>
        <taxon>Roseobacteraceae</taxon>
        <taxon>Phaeobacter</taxon>
    </lineage>
</organism>
<dbReference type="RefSeq" id="WP_096872693.1">
    <property type="nucleotide sequence ID" value="NZ_CP010715.1"/>
</dbReference>
<dbReference type="GO" id="GO:0000976">
    <property type="term" value="F:transcription cis-regulatory region binding"/>
    <property type="evidence" value="ECO:0007669"/>
    <property type="project" value="TreeGrafter"/>
</dbReference>
<dbReference type="PROSITE" id="PS50931">
    <property type="entry name" value="HTH_LYSR"/>
    <property type="match status" value="1"/>
</dbReference>
<dbReference type="CDD" id="cd05466">
    <property type="entry name" value="PBP2_LTTR_substrate"/>
    <property type="match status" value="1"/>
</dbReference>
<keyword evidence="2" id="KW-0805">Transcription regulation</keyword>
<dbReference type="Proteomes" id="UP000218606">
    <property type="component" value="Chromosome"/>
</dbReference>
<dbReference type="InterPro" id="IPR000847">
    <property type="entry name" value="LysR_HTH_N"/>
</dbReference>
<evidence type="ECO:0000256" key="2">
    <source>
        <dbReference type="ARBA" id="ARBA00023015"/>
    </source>
</evidence>
<accession>A0AAN1LBV1</accession>
<evidence type="ECO:0000313" key="6">
    <source>
        <dbReference type="EMBL" id="ATG44819.1"/>
    </source>
</evidence>
<proteinExistence type="inferred from homology"/>